<comment type="caution">
    <text evidence="10">The sequence shown here is derived from an EMBL/GenBank/DDBJ whole genome shotgun (WGS) entry which is preliminary data.</text>
</comment>
<dbReference type="EMBL" id="LDRC01000010">
    <property type="protein sequence ID" value="KTR53796.1"/>
    <property type="molecule type" value="Genomic_DNA"/>
</dbReference>
<dbReference type="NCBIfam" id="TIGR00188">
    <property type="entry name" value="rnpA"/>
    <property type="match status" value="1"/>
</dbReference>
<dbReference type="Proteomes" id="UP000072763">
    <property type="component" value="Unassembled WGS sequence"/>
</dbReference>
<feature type="region of interest" description="Disordered" evidence="9">
    <location>
        <begin position="32"/>
        <end position="55"/>
    </location>
</feature>
<comment type="subunit">
    <text evidence="7">Consists of a catalytic RNA component (M1 or rnpB) and a protein subunit.</text>
</comment>
<dbReference type="InterPro" id="IPR014721">
    <property type="entry name" value="Ribsml_uS5_D2-typ_fold_subgr"/>
</dbReference>
<sequence>MLARANRIVRGDDYRSVVRRGRRSATAHVVVSVVRRPSGGAPRGAGSPEAVAPGPDDPTRFGFIVAKTVGNAVVRNTIRRRLKAIAHELLTEVPTGHDVVIRALPAAAQAGWPTLLEDVSRSFARGVEKAA</sequence>
<comment type="function">
    <text evidence="1 7">RNaseP catalyzes the removal of the 5'-leader sequence from pre-tRNA to produce the mature 5'-terminus. It can also cleave other RNA substrates such as 4.5S RNA. The protein component plays an auxiliary but essential role in vivo by binding to the 5'-leader sequence and broadening the substrate specificity of the ribozyme.</text>
</comment>
<evidence type="ECO:0000256" key="7">
    <source>
        <dbReference type="HAMAP-Rule" id="MF_00227"/>
    </source>
</evidence>
<evidence type="ECO:0000256" key="4">
    <source>
        <dbReference type="ARBA" id="ARBA00022759"/>
    </source>
</evidence>
<name>A0A147DTW3_9MICO</name>
<comment type="similarity">
    <text evidence="7">Belongs to the RnpA family.</text>
</comment>
<dbReference type="RefSeq" id="WP_058748784.1">
    <property type="nucleotide sequence ID" value="NZ_LDRC01000010.1"/>
</dbReference>
<dbReference type="Pfam" id="PF00825">
    <property type="entry name" value="Ribonuclease_P"/>
    <property type="match status" value="1"/>
</dbReference>
<keyword evidence="6 7" id="KW-0694">RNA-binding</keyword>
<dbReference type="EC" id="3.1.26.5" evidence="7 8"/>
<evidence type="ECO:0000313" key="10">
    <source>
        <dbReference type="EMBL" id="KTR53796.1"/>
    </source>
</evidence>
<dbReference type="PROSITE" id="PS00648">
    <property type="entry name" value="RIBONUCLEASE_P"/>
    <property type="match status" value="1"/>
</dbReference>
<accession>A0A147DTW3</accession>
<dbReference type="AlphaFoldDB" id="A0A147DTW3"/>
<evidence type="ECO:0000256" key="1">
    <source>
        <dbReference type="ARBA" id="ARBA00002663"/>
    </source>
</evidence>
<evidence type="ECO:0000256" key="6">
    <source>
        <dbReference type="ARBA" id="ARBA00022884"/>
    </source>
</evidence>
<dbReference type="GO" id="GO:0030677">
    <property type="term" value="C:ribonuclease P complex"/>
    <property type="evidence" value="ECO:0007669"/>
    <property type="project" value="TreeGrafter"/>
</dbReference>
<reference evidence="10 11" key="1">
    <citation type="journal article" date="2016" name="Front. Microbiol.">
        <title>Genomic Resource of Rice Seed Associated Bacteria.</title>
        <authorList>
            <person name="Midha S."/>
            <person name="Bansal K."/>
            <person name="Sharma S."/>
            <person name="Kumar N."/>
            <person name="Patil P.P."/>
            <person name="Chaudhry V."/>
            <person name="Patil P.B."/>
        </authorList>
    </citation>
    <scope>NUCLEOTIDE SEQUENCE [LARGE SCALE GENOMIC DNA]</scope>
    <source>
        <strain evidence="10 11">NS359</strain>
    </source>
</reference>
<feature type="compositionally biased region" description="Low complexity" evidence="9">
    <location>
        <begin position="32"/>
        <end position="48"/>
    </location>
</feature>
<dbReference type="Gene3D" id="3.30.230.10">
    <property type="match status" value="1"/>
</dbReference>
<dbReference type="OrthoDB" id="196964at2"/>
<dbReference type="InterPro" id="IPR020539">
    <property type="entry name" value="RNase_P_CS"/>
</dbReference>
<evidence type="ECO:0000256" key="5">
    <source>
        <dbReference type="ARBA" id="ARBA00022801"/>
    </source>
</evidence>
<dbReference type="PANTHER" id="PTHR33992:SF1">
    <property type="entry name" value="RIBONUCLEASE P PROTEIN COMPONENT"/>
    <property type="match status" value="1"/>
</dbReference>
<evidence type="ECO:0000256" key="3">
    <source>
        <dbReference type="ARBA" id="ARBA00022722"/>
    </source>
</evidence>
<dbReference type="InterPro" id="IPR000100">
    <property type="entry name" value="RNase_P"/>
</dbReference>
<dbReference type="InterPro" id="IPR020568">
    <property type="entry name" value="Ribosomal_Su5_D2-typ_SF"/>
</dbReference>
<dbReference type="GO" id="GO:0042781">
    <property type="term" value="F:3'-tRNA processing endoribonuclease activity"/>
    <property type="evidence" value="ECO:0007669"/>
    <property type="project" value="TreeGrafter"/>
</dbReference>
<keyword evidence="5 7" id="KW-0378">Hydrolase</keyword>
<evidence type="ECO:0000256" key="8">
    <source>
        <dbReference type="NCBIfam" id="TIGR00188"/>
    </source>
</evidence>
<keyword evidence="4 7" id="KW-0255">Endonuclease</keyword>
<evidence type="ECO:0000256" key="9">
    <source>
        <dbReference type="SAM" id="MobiDB-lite"/>
    </source>
</evidence>
<dbReference type="STRING" id="465820.NS263_05815"/>
<dbReference type="PANTHER" id="PTHR33992">
    <property type="entry name" value="RIBONUCLEASE P PROTEIN COMPONENT"/>
    <property type="match status" value="1"/>
</dbReference>
<dbReference type="PATRIC" id="fig|465820.4.peg.87"/>
<protein>
    <recommendedName>
        <fullName evidence="7 8">Ribonuclease P protein component</fullName>
        <shortName evidence="7">RNase P protein</shortName>
        <shortName evidence="7">RNaseP protein</shortName>
        <ecNumber evidence="7 8">3.1.26.5</ecNumber>
    </recommendedName>
    <alternativeName>
        <fullName evidence="7">Protein C5</fullName>
    </alternativeName>
</protein>
<dbReference type="SUPFAM" id="SSF54211">
    <property type="entry name" value="Ribosomal protein S5 domain 2-like"/>
    <property type="match status" value="1"/>
</dbReference>
<evidence type="ECO:0000256" key="2">
    <source>
        <dbReference type="ARBA" id="ARBA00022694"/>
    </source>
</evidence>
<dbReference type="HAMAP" id="MF_00227">
    <property type="entry name" value="RNase_P"/>
    <property type="match status" value="1"/>
</dbReference>
<keyword evidence="3 7" id="KW-0540">Nuclease</keyword>
<comment type="catalytic activity">
    <reaction evidence="7">
        <text>Endonucleolytic cleavage of RNA, removing 5'-extranucleotides from tRNA precursor.</text>
        <dbReference type="EC" id="3.1.26.5"/>
    </reaction>
</comment>
<dbReference type="GO" id="GO:0001682">
    <property type="term" value="P:tRNA 5'-leader removal"/>
    <property type="evidence" value="ECO:0007669"/>
    <property type="project" value="UniProtKB-UniRule"/>
</dbReference>
<evidence type="ECO:0000313" key="11">
    <source>
        <dbReference type="Proteomes" id="UP000072763"/>
    </source>
</evidence>
<gene>
    <name evidence="7" type="primary">rnpA</name>
    <name evidence="10" type="ORF">NS359_01990</name>
</gene>
<dbReference type="GO" id="GO:0004526">
    <property type="term" value="F:ribonuclease P activity"/>
    <property type="evidence" value="ECO:0007669"/>
    <property type="project" value="UniProtKB-UniRule"/>
</dbReference>
<proteinExistence type="inferred from homology"/>
<keyword evidence="2 7" id="KW-0819">tRNA processing</keyword>
<organism evidence="10 11">
    <name type="scientific">Curtobacterium oceanosedimentum</name>
    <dbReference type="NCBI Taxonomy" id="465820"/>
    <lineage>
        <taxon>Bacteria</taxon>
        <taxon>Bacillati</taxon>
        <taxon>Actinomycetota</taxon>
        <taxon>Actinomycetes</taxon>
        <taxon>Micrococcales</taxon>
        <taxon>Microbacteriaceae</taxon>
        <taxon>Curtobacterium</taxon>
    </lineage>
</organism>
<dbReference type="GO" id="GO:0000049">
    <property type="term" value="F:tRNA binding"/>
    <property type="evidence" value="ECO:0007669"/>
    <property type="project" value="UniProtKB-UniRule"/>
</dbReference>